<dbReference type="STRING" id="446462.Amir_5566"/>
<proteinExistence type="predicted"/>
<dbReference type="Proteomes" id="UP000002213">
    <property type="component" value="Chromosome"/>
</dbReference>
<gene>
    <name evidence="1" type="ordered locus">Amir_5566</name>
</gene>
<organism evidence="1 2">
    <name type="scientific">Actinosynnema mirum (strain ATCC 29888 / DSM 43827 / JCM 3225 / NBRC 14064 / NCIMB 13271 / NRRL B-12336 / IMRU 3971 / 101)</name>
    <dbReference type="NCBI Taxonomy" id="446462"/>
    <lineage>
        <taxon>Bacteria</taxon>
        <taxon>Bacillati</taxon>
        <taxon>Actinomycetota</taxon>
        <taxon>Actinomycetes</taxon>
        <taxon>Pseudonocardiales</taxon>
        <taxon>Pseudonocardiaceae</taxon>
        <taxon>Actinosynnema</taxon>
    </lineage>
</organism>
<evidence type="ECO:0000313" key="1">
    <source>
        <dbReference type="EMBL" id="ACU39384.1"/>
    </source>
</evidence>
<dbReference type="KEGG" id="ami:Amir_5566"/>
<evidence type="ECO:0000313" key="2">
    <source>
        <dbReference type="Proteomes" id="UP000002213"/>
    </source>
</evidence>
<name>C6WB93_ACTMD</name>
<reference evidence="1 2" key="1">
    <citation type="journal article" date="2009" name="Stand. Genomic Sci.">
        <title>Complete genome sequence of Actinosynnema mirum type strain (101).</title>
        <authorList>
            <person name="Land M."/>
            <person name="Lapidus A."/>
            <person name="Mayilraj S."/>
            <person name="Chen F."/>
            <person name="Copeland A."/>
            <person name="Del Rio T.G."/>
            <person name="Nolan M."/>
            <person name="Lucas S."/>
            <person name="Tice H."/>
            <person name="Cheng J.F."/>
            <person name="Chertkov O."/>
            <person name="Bruce D."/>
            <person name="Goodwin L."/>
            <person name="Pitluck S."/>
            <person name="Rohde M."/>
            <person name="Goker M."/>
            <person name="Pati A."/>
            <person name="Ivanova N."/>
            <person name="Mavromatis K."/>
            <person name="Chen A."/>
            <person name="Palaniappan K."/>
            <person name="Hauser L."/>
            <person name="Chang Y.J."/>
            <person name="Jeffries C.C."/>
            <person name="Brettin T."/>
            <person name="Detter J.C."/>
            <person name="Han C."/>
            <person name="Chain P."/>
            <person name="Tindall B.J."/>
            <person name="Bristow J."/>
            <person name="Eisen J.A."/>
            <person name="Markowitz V."/>
            <person name="Hugenholtz P."/>
            <person name="Kyrpides N.C."/>
            <person name="Klenk H.P."/>
        </authorList>
    </citation>
    <scope>NUCLEOTIDE SEQUENCE [LARGE SCALE GENOMIC DNA]</scope>
    <source>
        <strain evidence="2">ATCC 29888 / DSM 43827 / JCM 3225 / NBRC 14064 / NCIMB 13271 / NRRL B-12336 / IMRU 3971 / 101</strain>
    </source>
</reference>
<accession>C6WB93</accession>
<dbReference type="AlphaFoldDB" id="C6WB93"/>
<dbReference type="EMBL" id="CP001630">
    <property type="protein sequence ID" value="ACU39384.1"/>
    <property type="molecule type" value="Genomic_DNA"/>
</dbReference>
<dbReference type="HOGENOM" id="CLU_2299678_0_0_11"/>
<keyword evidence="2" id="KW-1185">Reference proteome</keyword>
<protein>
    <submittedName>
        <fullName evidence="1">Uncharacterized protein</fullName>
    </submittedName>
</protein>
<sequence length="100" mass="10904">MIDFGTYALHPDSTCWAPHCHRPTPADQHGLIPRLCSEPCRADWVASYGLSSADTPATHVVEGQGWVPFVQAMGVVPRQPEAVARPITEIAPAREPFSSR</sequence>
<dbReference type="RefSeq" id="WP_015804269.1">
    <property type="nucleotide sequence ID" value="NC_013093.1"/>
</dbReference>